<name>A0A2I0U944_LIMLA</name>
<dbReference type="PANTHER" id="PTHR33332">
    <property type="entry name" value="REVERSE TRANSCRIPTASE DOMAIN-CONTAINING PROTEIN"/>
    <property type="match status" value="1"/>
</dbReference>
<evidence type="ECO:0000256" key="1">
    <source>
        <dbReference type="SAM" id="MobiDB-lite"/>
    </source>
</evidence>
<feature type="region of interest" description="Disordered" evidence="1">
    <location>
        <begin position="298"/>
        <end position="345"/>
    </location>
</feature>
<keyword evidence="3" id="KW-0695">RNA-directed DNA polymerase</keyword>
<dbReference type="AlphaFoldDB" id="A0A2I0U944"/>
<dbReference type="InterPro" id="IPR000477">
    <property type="entry name" value="RT_dom"/>
</dbReference>
<keyword evidence="3" id="KW-0808">Transferase</keyword>
<organism evidence="3 4">
    <name type="scientific">Limosa lapponica baueri</name>
    <dbReference type="NCBI Taxonomy" id="1758121"/>
    <lineage>
        <taxon>Eukaryota</taxon>
        <taxon>Metazoa</taxon>
        <taxon>Chordata</taxon>
        <taxon>Craniata</taxon>
        <taxon>Vertebrata</taxon>
        <taxon>Euteleostomi</taxon>
        <taxon>Archelosauria</taxon>
        <taxon>Archosauria</taxon>
        <taxon>Dinosauria</taxon>
        <taxon>Saurischia</taxon>
        <taxon>Theropoda</taxon>
        <taxon>Coelurosauria</taxon>
        <taxon>Aves</taxon>
        <taxon>Neognathae</taxon>
        <taxon>Neoaves</taxon>
        <taxon>Charadriiformes</taxon>
        <taxon>Scolopacidae</taxon>
        <taxon>Limosa</taxon>
    </lineage>
</organism>
<evidence type="ECO:0000313" key="4">
    <source>
        <dbReference type="Proteomes" id="UP000233556"/>
    </source>
</evidence>
<sequence>MTYTHPWTIDTMLKAEPAVKLLHVTQCLDNSTSWSLQNTPTPKLWVWGPKYKKAISKIKGVARFGFLCKCFRHSSPQPPPRETDALWSRQVSVWWLGNWLTGHTQRVVVNSSFSNWQPVTSGVPQGPILGPRLFNSFISDLDAGIKRTLTKFAADMKMNGEVDTLEGRATLQEDLNRLEEWANKNIIKFHKDKCKVLHLGKCNPSVQHRLASTWLGSNSVERDLGIPVDRNLVRSEQCAAVAKKASSMLGCNISREKSLSHSTQHLSGHTWSAMFSSAKKVLEFMACINLKLPGRNWRRKEKEKEKGKHVSSGQVRRAVIGSPDKHPLGILFNTPSGDDNEDDEE</sequence>
<dbReference type="GO" id="GO:0003964">
    <property type="term" value="F:RNA-directed DNA polymerase activity"/>
    <property type="evidence" value="ECO:0007669"/>
    <property type="project" value="UniProtKB-KW"/>
</dbReference>
<dbReference type="EMBL" id="KZ505981">
    <property type="protein sequence ID" value="PKU42570.1"/>
    <property type="molecule type" value="Genomic_DNA"/>
</dbReference>
<gene>
    <name evidence="3" type="ORF">llap_7121</name>
</gene>
<dbReference type="Pfam" id="PF00078">
    <property type="entry name" value="RVT_1"/>
    <property type="match status" value="1"/>
</dbReference>
<proteinExistence type="predicted"/>
<protein>
    <submittedName>
        <fullName evidence="3">Rna-directed dna polymerase from mobile element jockey-like</fullName>
    </submittedName>
</protein>
<evidence type="ECO:0000259" key="2">
    <source>
        <dbReference type="Pfam" id="PF00078"/>
    </source>
</evidence>
<evidence type="ECO:0000313" key="3">
    <source>
        <dbReference type="EMBL" id="PKU42570.1"/>
    </source>
</evidence>
<feature type="domain" description="Reverse transcriptase" evidence="2">
    <location>
        <begin position="89"/>
        <end position="209"/>
    </location>
</feature>
<dbReference type="Proteomes" id="UP000233556">
    <property type="component" value="Unassembled WGS sequence"/>
</dbReference>
<keyword evidence="3" id="KW-0548">Nucleotidyltransferase</keyword>
<dbReference type="OrthoDB" id="416454at2759"/>
<keyword evidence="4" id="KW-1185">Reference proteome</keyword>
<reference evidence="4" key="2">
    <citation type="submission" date="2017-12" db="EMBL/GenBank/DDBJ databases">
        <title>Genome sequence of the Bar-tailed Godwit (Limosa lapponica baueri).</title>
        <authorList>
            <person name="Lima N.C.B."/>
            <person name="Parody-Merino A.M."/>
            <person name="Battley P.F."/>
            <person name="Fidler A.E."/>
            <person name="Prosdocimi F."/>
        </authorList>
    </citation>
    <scope>NUCLEOTIDE SEQUENCE [LARGE SCALE GENOMIC DNA]</scope>
</reference>
<reference evidence="4" key="1">
    <citation type="submission" date="2017-11" db="EMBL/GenBank/DDBJ databases">
        <authorList>
            <person name="Lima N.C."/>
            <person name="Parody-Merino A.M."/>
            <person name="Battley P.F."/>
            <person name="Fidler A.E."/>
            <person name="Prosdocimi F."/>
        </authorList>
    </citation>
    <scope>NUCLEOTIDE SEQUENCE [LARGE SCALE GENOMIC DNA]</scope>
</reference>
<accession>A0A2I0U944</accession>